<feature type="region of interest" description="Disordered" evidence="1">
    <location>
        <begin position="155"/>
        <end position="472"/>
    </location>
</feature>
<feature type="compositionally biased region" description="Low complexity" evidence="1">
    <location>
        <begin position="91"/>
        <end position="101"/>
    </location>
</feature>
<feature type="compositionally biased region" description="Low complexity" evidence="1">
    <location>
        <begin position="287"/>
        <end position="301"/>
    </location>
</feature>
<feature type="compositionally biased region" description="Low complexity" evidence="1">
    <location>
        <begin position="894"/>
        <end position="903"/>
    </location>
</feature>
<organism evidence="2 3">
    <name type="scientific">Coemansia guatemalensis</name>
    <dbReference type="NCBI Taxonomy" id="2761395"/>
    <lineage>
        <taxon>Eukaryota</taxon>
        <taxon>Fungi</taxon>
        <taxon>Fungi incertae sedis</taxon>
        <taxon>Zoopagomycota</taxon>
        <taxon>Kickxellomycotina</taxon>
        <taxon>Kickxellomycetes</taxon>
        <taxon>Kickxellales</taxon>
        <taxon>Kickxellaceae</taxon>
        <taxon>Coemansia</taxon>
    </lineage>
</organism>
<feature type="region of interest" description="Disordered" evidence="1">
    <location>
        <begin position="1126"/>
        <end position="1148"/>
    </location>
</feature>
<feature type="non-terminal residue" evidence="2">
    <location>
        <position position="1219"/>
    </location>
</feature>
<proteinExistence type="predicted"/>
<reference evidence="2" key="1">
    <citation type="submission" date="2022-07" db="EMBL/GenBank/DDBJ databases">
        <title>Phylogenomic reconstructions and comparative analyses of Kickxellomycotina fungi.</title>
        <authorList>
            <person name="Reynolds N.K."/>
            <person name="Stajich J.E."/>
            <person name="Barry K."/>
            <person name="Grigoriev I.V."/>
            <person name="Crous P."/>
            <person name="Smith M.E."/>
        </authorList>
    </citation>
    <scope>NUCLEOTIDE SEQUENCE</scope>
    <source>
        <strain evidence="2">NRRL 1565</strain>
    </source>
</reference>
<feature type="region of interest" description="Disordered" evidence="1">
    <location>
        <begin position="91"/>
        <end position="123"/>
    </location>
</feature>
<dbReference type="AlphaFoldDB" id="A0A9W8HUG3"/>
<evidence type="ECO:0000256" key="1">
    <source>
        <dbReference type="SAM" id="MobiDB-lite"/>
    </source>
</evidence>
<protein>
    <recommendedName>
        <fullName evidence="4">Mediator complex subunit 16</fullName>
    </recommendedName>
</protein>
<feature type="compositionally biased region" description="Polar residues" evidence="1">
    <location>
        <begin position="337"/>
        <end position="346"/>
    </location>
</feature>
<sequence>MDKSGTDFSKEDSNNATEKTETTSAAVDASTEKKQERTRQDRADASDATGNVTAAGFDFNVDSLNLENLSGLAGLDFDVANLLRQVSSTSSGAAATSIDTAPQFTGDVPGSTETATSPSAGEAAVRTGQYAGSTPATAMATSAGVPAMAGARPLARPAANTQKLAQGSAARTAGSSTDAPAAAPGSARPPGQAGGTSTSQSASARPGAARPTGPARPMRPVVGAPGTASARPRPMRPPGGAQGAQARPVASGGGVGRPGLVRAGAPGARPRPVPGAGAGIGSGTGRPGMRPGARPRPIMRPTSAGTSPTIRSPTSGRPTAAGRPGMRPPLTRPPAQTGATRPTSTAPLPGASPGAPVTPGVRTQNDQAMTPSPVGGTGGVRPKQQHGETPTPGASVKAADASSDSSPPNASVPGAKTQQAQETGPHPSAQAKPEAGAEAESRVDAGAETGLGAEAEAESEAEAEEQHLTETVTVTCPRQYPAVHGLDGLYDVASTFQMLSHGMAPVSAEWSSQNIVAVSWAQLEPTTASRRVVRRDGMGEAADDAVRSTEARREASAEIHLYRLHVHTPAVWDSEESARTNQPSLLRLCSLRMQQDGGGVEGGPGGSGDAAEDSSESPGGSGIPAEGTMIDVAALSEWHSGAAAGERMRVAAAARSAWSADGRMLATSDAAGRFEVFRMGAELNTWRSEYHATFDAPVVAWVWLGSTRKYGISRQAGGEAPASAAETDGAWAADAGLSVRRLPFFGPRNTQGEYALVLATADGRLALVYQRDAAWERVVAPLPAGQADDARITHADMMLVSRKWIYLAAHRAAAGPVAYAHEPGTLLAAREHDGGITAPMVEIYGIQVEFEADYSPRLFATALAAAPVVAPVDESANEPAVGRSSAGSAPALSEGAPGETEGPAAAPCITHLRLVTALDPEEPHAENVLGERHCFPLVFVALGTGGTTAVQVLRLEAALPAQRRGRALRLAAEWTARRPGVLVAAAANRAERQQLRRVFARRGDADHRALLLTWADGRVETLHDYGAGGRFDGSVGAADAGSGAWVAGGALSPHGTAFVQLAMHAHAEQPGGAWQQGRAQLRVGWAPFFGAAHVRAHSGDLLAVRVLNSEDATDLAALLANEAATEENRDAAVAGGPGDIEDPLGPAPPLLAPPVSRTLTLALERACERLAAALRLQTLALDPLAGGAPHVRRLLGTAMQAHALAQHHVAASALGLLLH</sequence>
<dbReference type="Proteomes" id="UP001140094">
    <property type="component" value="Unassembled WGS sequence"/>
</dbReference>
<feature type="compositionally biased region" description="Low complexity" evidence="1">
    <location>
        <begin position="394"/>
        <end position="413"/>
    </location>
</feature>
<feature type="compositionally biased region" description="Polar residues" evidence="1">
    <location>
        <begin position="303"/>
        <end position="317"/>
    </location>
</feature>
<feature type="compositionally biased region" description="Gly residues" evidence="1">
    <location>
        <begin position="276"/>
        <end position="286"/>
    </location>
</feature>
<feature type="compositionally biased region" description="Polar residues" evidence="1">
    <location>
        <begin position="361"/>
        <end position="370"/>
    </location>
</feature>
<dbReference type="OrthoDB" id="5596412at2759"/>
<evidence type="ECO:0000313" key="2">
    <source>
        <dbReference type="EMBL" id="KAJ2800511.1"/>
    </source>
</evidence>
<accession>A0A9W8HUG3</accession>
<feature type="compositionally biased region" description="Basic and acidic residues" evidence="1">
    <location>
        <begin position="1"/>
        <end position="21"/>
    </location>
</feature>
<feature type="region of interest" description="Disordered" evidence="1">
    <location>
        <begin position="596"/>
        <end position="626"/>
    </location>
</feature>
<dbReference type="EMBL" id="JANBUO010000971">
    <property type="protein sequence ID" value="KAJ2800511.1"/>
    <property type="molecule type" value="Genomic_DNA"/>
</dbReference>
<feature type="region of interest" description="Disordered" evidence="1">
    <location>
        <begin position="1"/>
        <end position="52"/>
    </location>
</feature>
<name>A0A9W8HUG3_9FUNG</name>
<comment type="caution">
    <text evidence="2">The sequence shown here is derived from an EMBL/GenBank/DDBJ whole genome shotgun (WGS) entry which is preliminary data.</text>
</comment>
<evidence type="ECO:0008006" key="4">
    <source>
        <dbReference type="Google" id="ProtNLM"/>
    </source>
</evidence>
<feature type="region of interest" description="Disordered" evidence="1">
    <location>
        <begin position="878"/>
        <end position="903"/>
    </location>
</feature>
<feature type="compositionally biased region" description="Low complexity" evidence="1">
    <location>
        <begin position="258"/>
        <end position="270"/>
    </location>
</feature>
<keyword evidence="3" id="KW-1185">Reference proteome</keyword>
<evidence type="ECO:0000313" key="3">
    <source>
        <dbReference type="Proteomes" id="UP001140094"/>
    </source>
</evidence>
<feature type="compositionally biased region" description="Low complexity" evidence="1">
    <location>
        <begin position="173"/>
        <end position="220"/>
    </location>
</feature>
<feature type="compositionally biased region" description="Gly residues" evidence="1">
    <location>
        <begin position="596"/>
        <end position="608"/>
    </location>
</feature>
<feature type="compositionally biased region" description="Basic and acidic residues" evidence="1">
    <location>
        <begin position="30"/>
        <end position="45"/>
    </location>
</feature>
<gene>
    <name evidence="2" type="ORF">H4R20_004029</name>
</gene>